<feature type="transmembrane region" description="Helical" evidence="1">
    <location>
        <begin position="12"/>
        <end position="33"/>
    </location>
</feature>
<name>A0AB37XPJ6_STAAU</name>
<keyword evidence="1" id="KW-1133">Transmembrane helix</keyword>
<dbReference type="Proteomes" id="UP000294017">
    <property type="component" value="Unassembled WGS sequence"/>
</dbReference>
<keyword evidence="1" id="KW-0472">Membrane</keyword>
<accession>A0AB37XPJ6</accession>
<proteinExistence type="predicted"/>
<gene>
    <name evidence="2" type="ORF">EIH03_14830</name>
</gene>
<sequence>MTKRKLRNNWIIVTTMITFVTIFLFCLIIIFFLKDTLHNSELDDAERSSSDINNLFHSKPAKDISALDL</sequence>
<organism evidence="2 3">
    <name type="scientific">Staphylococcus aureus</name>
    <dbReference type="NCBI Taxonomy" id="1280"/>
    <lineage>
        <taxon>Bacteria</taxon>
        <taxon>Bacillati</taxon>
        <taxon>Bacillota</taxon>
        <taxon>Bacilli</taxon>
        <taxon>Bacillales</taxon>
        <taxon>Staphylococcaceae</taxon>
        <taxon>Staphylococcus</taxon>
    </lineage>
</organism>
<comment type="caution">
    <text evidence="2">The sequence shown here is derived from an EMBL/GenBank/DDBJ whole genome shotgun (WGS) entry which is preliminary data.</text>
</comment>
<protein>
    <recommendedName>
        <fullName evidence="4">Two-component sensor histidine kinase</fullName>
    </recommendedName>
</protein>
<evidence type="ECO:0000313" key="2">
    <source>
        <dbReference type="EMBL" id="RZI04074.1"/>
    </source>
</evidence>
<evidence type="ECO:0000313" key="3">
    <source>
        <dbReference type="Proteomes" id="UP000294017"/>
    </source>
</evidence>
<dbReference type="EMBL" id="RQTF01000374">
    <property type="protein sequence ID" value="RZI04074.1"/>
    <property type="molecule type" value="Genomic_DNA"/>
</dbReference>
<keyword evidence="1" id="KW-0812">Transmembrane</keyword>
<reference evidence="2 3" key="1">
    <citation type="submission" date="2018-11" db="EMBL/GenBank/DDBJ databases">
        <title>Genomic profiling of Staphylococcus species from a Poultry farm system in KwaZulu-Natal, South Africa.</title>
        <authorList>
            <person name="Amoako D.G."/>
            <person name="Somboro A.M."/>
            <person name="Abia A.L.K."/>
            <person name="Bester L.A."/>
            <person name="Essack S.Y."/>
        </authorList>
    </citation>
    <scope>NUCLEOTIDE SEQUENCE [LARGE SCALE GENOMIC DNA]</scope>
    <source>
        <strain evidence="2 3">SA12</strain>
    </source>
</reference>
<dbReference type="AlphaFoldDB" id="A0AB37XPJ6"/>
<feature type="non-terminal residue" evidence="2">
    <location>
        <position position="69"/>
    </location>
</feature>
<evidence type="ECO:0008006" key="4">
    <source>
        <dbReference type="Google" id="ProtNLM"/>
    </source>
</evidence>
<evidence type="ECO:0000256" key="1">
    <source>
        <dbReference type="SAM" id="Phobius"/>
    </source>
</evidence>